<keyword evidence="7" id="KW-1185">Reference proteome</keyword>
<dbReference type="InterPro" id="IPR004342">
    <property type="entry name" value="EXS_C"/>
</dbReference>
<evidence type="ECO:0000256" key="4">
    <source>
        <dbReference type="ARBA" id="ARBA00023136"/>
    </source>
</evidence>
<feature type="domain" description="EXS" evidence="5">
    <location>
        <begin position="33"/>
        <end position="110"/>
    </location>
</feature>
<proteinExistence type="predicted"/>
<dbReference type="PANTHER" id="PTHR10783:SF132">
    <property type="entry name" value="SI:DKEY-6N6.7 PROTEIN"/>
    <property type="match status" value="1"/>
</dbReference>
<dbReference type="PANTHER" id="PTHR10783">
    <property type="entry name" value="XENOTROPIC AND POLYTROPIC RETROVIRUS RECEPTOR 1-RELATED"/>
    <property type="match status" value="1"/>
</dbReference>
<gene>
    <name evidence="6" type="ORF">XENOCAPTIV_029766</name>
</gene>
<feature type="non-terminal residue" evidence="6">
    <location>
        <position position="1"/>
    </location>
</feature>
<evidence type="ECO:0000256" key="1">
    <source>
        <dbReference type="ARBA" id="ARBA00004141"/>
    </source>
</evidence>
<reference evidence="6 7" key="1">
    <citation type="submission" date="2021-06" db="EMBL/GenBank/DDBJ databases">
        <authorList>
            <person name="Palmer J.M."/>
        </authorList>
    </citation>
    <scope>NUCLEOTIDE SEQUENCE [LARGE SCALE GENOMIC DNA]</scope>
    <source>
        <strain evidence="6 7">XC_2019</strain>
        <tissue evidence="6">Muscle</tissue>
    </source>
</reference>
<evidence type="ECO:0000259" key="5">
    <source>
        <dbReference type="Pfam" id="PF03124"/>
    </source>
</evidence>
<dbReference type="Pfam" id="PF03124">
    <property type="entry name" value="EXS"/>
    <property type="match status" value="1"/>
</dbReference>
<keyword evidence="2" id="KW-0812">Transmembrane</keyword>
<comment type="subcellular location">
    <subcellularLocation>
        <location evidence="1">Membrane</location>
        <topology evidence="1">Multi-pass membrane protein</topology>
    </subcellularLocation>
</comment>
<organism evidence="6 7">
    <name type="scientific">Xenoophorus captivus</name>
    <dbReference type="NCBI Taxonomy" id="1517983"/>
    <lineage>
        <taxon>Eukaryota</taxon>
        <taxon>Metazoa</taxon>
        <taxon>Chordata</taxon>
        <taxon>Craniata</taxon>
        <taxon>Vertebrata</taxon>
        <taxon>Euteleostomi</taxon>
        <taxon>Actinopterygii</taxon>
        <taxon>Neopterygii</taxon>
        <taxon>Teleostei</taxon>
        <taxon>Neoteleostei</taxon>
        <taxon>Acanthomorphata</taxon>
        <taxon>Ovalentaria</taxon>
        <taxon>Atherinomorphae</taxon>
        <taxon>Cyprinodontiformes</taxon>
        <taxon>Goodeidae</taxon>
        <taxon>Xenoophorus</taxon>
    </lineage>
</organism>
<name>A0ABV0RMU6_9TELE</name>
<keyword evidence="3" id="KW-1133">Transmembrane helix</keyword>
<dbReference type="Proteomes" id="UP001434883">
    <property type="component" value="Unassembled WGS sequence"/>
</dbReference>
<dbReference type="EMBL" id="JAHRIN010051295">
    <property type="protein sequence ID" value="MEQ2209405.1"/>
    <property type="molecule type" value="Genomic_DNA"/>
</dbReference>
<evidence type="ECO:0000256" key="2">
    <source>
        <dbReference type="ARBA" id="ARBA00022692"/>
    </source>
</evidence>
<sequence>VWLRRGQCLTIILMSISVLRGMWTSSLKRKKYTITLLYFIPDPNDNICHSYWYGLRAIIQCLPAWLRFIQCLRRYRDTKRAFPHLVNAGKYSTTFFVVTFAALYATHVGKTQDRRHISTVRCPFYDSSPLVLDLICAEQR</sequence>
<evidence type="ECO:0000313" key="7">
    <source>
        <dbReference type="Proteomes" id="UP001434883"/>
    </source>
</evidence>
<keyword evidence="4" id="KW-0472">Membrane</keyword>
<accession>A0ABV0RMU6</accession>
<protein>
    <recommendedName>
        <fullName evidence="5">EXS domain-containing protein</fullName>
    </recommendedName>
</protein>
<evidence type="ECO:0000313" key="6">
    <source>
        <dbReference type="EMBL" id="MEQ2209405.1"/>
    </source>
</evidence>
<comment type="caution">
    <text evidence="6">The sequence shown here is derived from an EMBL/GenBank/DDBJ whole genome shotgun (WGS) entry which is preliminary data.</text>
</comment>
<evidence type="ECO:0000256" key="3">
    <source>
        <dbReference type="ARBA" id="ARBA00022989"/>
    </source>
</evidence>